<keyword evidence="1" id="KW-0812">Transmembrane</keyword>
<feature type="transmembrane region" description="Helical" evidence="1">
    <location>
        <begin position="6"/>
        <end position="26"/>
    </location>
</feature>
<dbReference type="AlphaFoldDB" id="A0A0E3WFV4"/>
<dbReference type="PROSITE" id="PS51257">
    <property type="entry name" value="PROKAR_LIPOPROTEIN"/>
    <property type="match status" value="1"/>
</dbReference>
<dbReference type="STRING" id="1608583.BN1356_02549"/>
<gene>
    <name evidence="3" type="ORF">BN1356_02549</name>
</gene>
<sequence>MKSKIIWSILSLFVISLGCITSLFLLKENPVYKDIETKEVAKSSKALNKTAGSNFNNEPKKNQQIQEETSKNLEEIGHSKLDKVDFAKPNPPITQETIDRLEKEKDKQYGVGDKIMLNVSPQVQRAWNTCAPTTVSMMLSSRGITVSQEVLAQEMKTDTTFGTHNANAIQILNRHLFGYDTPRANQDGYKLETVTTSDIKSEQMSLFKERLKQNIADGYPMYYTFDCAKIYPGSYGEHNVIGIGYQLAEDGSDITYLYYIDPSYTKQDSVYGGLKKVTPEELFEGMLTCVEPNYGW</sequence>
<name>A0A0E3WFV4_9STRE</name>
<evidence type="ECO:0000313" key="3">
    <source>
        <dbReference type="EMBL" id="CQR26192.1"/>
    </source>
</evidence>
<dbReference type="Pfam" id="PF13529">
    <property type="entry name" value="Peptidase_C39_2"/>
    <property type="match status" value="1"/>
</dbReference>
<organism evidence="3 4">
    <name type="scientific">Streptococcus varani</name>
    <dbReference type="NCBI Taxonomy" id="1608583"/>
    <lineage>
        <taxon>Bacteria</taxon>
        <taxon>Bacillati</taxon>
        <taxon>Bacillota</taxon>
        <taxon>Bacilli</taxon>
        <taxon>Lactobacillales</taxon>
        <taxon>Streptococcaceae</taxon>
        <taxon>Streptococcus</taxon>
    </lineage>
</organism>
<accession>A0A0E3WFV4</accession>
<protein>
    <submittedName>
        <fullName evidence="3">Putative lipoprotein</fullName>
    </submittedName>
</protein>
<keyword evidence="1" id="KW-1133">Transmembrane helix</keyword>
<evidence type="ECO:0000259" key="2">
    <source>
        <dbReference type="Pfam" id="PF13529"/>
    </source>
</evidence>
<evidence type="ECO:0000313" key="4">
    <source>
        <dbReference type="Proteomes" id="UP000198604"/>
    </source>
</evidence>
<feature type="domain" description="Peptidase C39-like" evidence="2">
    <location>
        <begin position="117"/>
        <end position="262"/>
    </location>
</feature>
<keyword evidence="3" id="KW-0449">Lipoprotein</keyword>
<evidence type="ECO:0000256" key="1">
    <source>
        <dbReference type="SAM" id="Phobius"/>
    </source>
</evidence>
<dbReference type="InterPro" id="IPR039564">
    <property type="entry name" value="Peptidase_C39-like"/>
</dbReference>
<keyword evidence="1" id="KW-0472">Membrane</keyword>
<reference evidence="4" key="1">
    <citation type="submission" date="2015-03" db="EMBL/GenBank/DDBJ databases">
        <authorList>
            <person name="Urmite Genomes"/>
        </authorList>
    </citation>
    <scope>NUCLEOTIDE SEQUENCE [LARGE SCALE GENOMIC DNA]</scope>
    <source>
        <strain evidence="4">FF10</strain>
    </source>
</reference>
<dbReference type="Gene3D" id="3.90.70.10">
    <property type="entry name" value="Cysteine proteinases"/>
    <property type="match status" value="1"/>
</dbReference>
<dbReference type="RefSeq" id="WP_176694294.1">
    <property type="nucleotide sequence ID" value="NZ_CTEN01000010.1"/>
</dbReference>
<dbReference type="Proteomes" id="UP000198604">
    <property type="component" value="Unassembled WGS sequence"/>
</dbReference>
<dbReference type="EMBL" id="CTEN01000010">
    <property type="protein sequence ID" value="CQR26192.1"/>
    <property type="molecule type" value="Genomic_DNA"/>
</dbReference>
<keyword evidence="4" id="KW-1185">Reference proteome</keyword>
<proteinExistence type="predicted"/>